<evidence type="ECO:0000259" key="4">
    <source>
        <dbReference type="Pfam" id="PF12928"/>
    </source>
</evidence>
<dbReference type="Pfam" id="PF12928">
    <property type="entry name" value="tRNA_int_end_N2"/>
    <property type="match status" value="1"/>
</dbReference>
<protein>
    <submittedName>
        <fullName evidence="5">tRNA-splicing endonuclease subunit sen54 N-term</fullName>
    </submittedName>
</protein>
<keyword evidence="6" id="KW-1185">Reference proteome</keyword>
<dbReference type="GO" id="GO:0000214">
    <property type="term" value="C:tRNA-intron endonuclease complex"/>
    <property type="evidence" value="ECO:0007669"/>
    <property type="project" value="TreeGrafter"/>
</dbReference>
<feature type="region of interest" description="Disordered" evidence="3">
    <location>
        <begin position="36"/>
        <end position="57"/>
    </location>
</feature>
<name>A0A833QUU3_9POAL</name>
<feature type="region of interest" description="Disordered" evidence="3">
    <location>
        <begin position="72"/>
        <end position="91"/>
    </location>
</feature>
<comment type="similarity">
    <text evidence="1">Belongs to the SEN54 family.</text>
</comment>
<comment type="caution">
    <text evidence="5">The sequence shown here is derived from an EMBL/GenBank/DDBJ whole genome shotgun (WGS) entry which is preliminary data.</text>
</comment>
<sequence length="304" mass="34420">MASPSAPFPQATLMHSGRNFSVEEQAALDGEVCKMEGETRRRRKGKERAVNQERNQQQKNFFLEDESEEHHFNPFLPSSPNSSNSSLPKTQIRTEVSRARWMEEIGMGEVMEKKGSLWGTTGVIRNSKLYCHIEEIGFLAQIGALVLLDEGDNIMDLKDIFRKCANKRYGCTWDSFEAYRHLKSLGYVVGRHGQPWSLKLDKVNSNSDFTADTDPDLIAGRVEELHIGAANLIFDIHRPNSRFKKTDPGVPSFVICLVGDRPPSRKEVEDLEKRCKSVPLKFCHVNHDNVSFFSLSKVSLPVLP</sequence>
<gene>
    <name evidence="5" type="ORF">FCM35_KLT07830</name>
</gene>
<dbReference type="InterPro" id="IPR024336">
    <property type="entry name" value="tRNA_splic_suSen54_N"/>
</dbReference>
<evidence type="ECO:0000256" key="1">
    <source>
        <dbReference type="ARBA" id="ARBA00005736"/>
    </source>
</evidence>
<keyword evidence="2" id="KW-0819">tRNA processing</keyword>
<accession>A0A833QUU3</accession>
<dbReference type="Proteomes" id="UP000623129">
    <property type="component" value="Unassembled WGS sequence"/>
</dbReference>
<dbReference type="GO" id="GO:0004519">
    <property type="term" value="F:endonuclease activity"/>
    <property type="evidence" value="ECO:0007669"/>
    <property type="project" value="UniProtKB-KW"/>
</dbReference>
<dbReference type="EMBL" id="SWLB01000017">
    <property type="protein sequence ID" value="KAF3327712.1"/>
    <property type="molecule type" value="Genomic_DNA"/>
</dbReference>
<evidence type="ECO:0000256" key="3">
    <source>
        <dbReference type="SAM" id="MobiDB-lite"/>
    </source>
</evidence>
<feature type="domain" description="tRNA-splicing endonuclease subunit Sen54 N-terminal" evidence="4">
    <location>
        <begin position="87"/>
        <end position="147"/>
    </location>
</feature>
<evidence type="ECO:0000313" key="6">
    <source>
        <dbReference type="Proteomes" id="UP000623129"/>
    </source>
</evidence>
<keyword evidence="5" id="KW-0540">Nuclease</keyword>
<reference evidence="5" key="1">
    <citation type="submission" date="2020-01" db="EMBL/GenBank/DDBJ databases">
        <title>Genome sequence of Kobresia littledalei, the first chromosome-level genome in the family Cyperaceae.</title>
        <authorList>
            <person name="Qu G."/>
        </authorList>
    </citation>
    <scope>NUCLEOTIDE SEQUENCE</scope>
    <source>
        <strain evidence="5">C.B.Clarke</strain>
        <tissue evidence="5">Leaf</tissue>
    </source>
</reference>
<feature type="compositionally biased region" description="Low complexity" evidence="3">
    <location>
        <begin position="73"/>
        <end position="88"/>
    </location>
</feature>
<evidence type="ECO:0000313" key="5">
    <source>
        <dbReference type="EMBL" id="KAF3327712.1"/>
    </source>
</evidence>
<proteinExistence type="inferred from homology"/>
<dbReference type="OrthoDB" id="408683at2759"/>
<keyword evidence="5" id="KW-0378">Hydrolase</keyword>
<keyword evidence="5" id="KW-0255">Endonuclease</keyword>
<dbReference type="GO" id="GO:0000379">
    <property type="term" value="P:tRNA-type intron splice site recognition and cleavage"/>
    <property type="evidence" value="ECO:0007669"/>
    <property type="project" value="TreeGrafter"/>
</dbReference>
<dbReference type="PANTHER" id="PTHR21027">
    <property type="entry name" value="TRNA-SPLICING ENDONUCLEASE SUBUNIT SEN54"/>
    <property type="match status" value="1"/>
</dbReference>
<evidence type="ECO:0000256" key="2">
    <source>
        <dbReference type="ARBA" id="ARBA00022694"/>
    </source>
</evidence>
<dbReference type="AlphaFoldDB" id="A0A833QUU3"/>
<dbReference type="PANTHER" id="PTHR21027:SF1">
    <property type="entry name" value="TRNA-SPLICING ENDONUCLEASE SUBUNIT SEN54"/>
    <property type="match status" value="1"/>
</dbReference>
<dbReference type="InterPro" id="IPR024337">
    <property type="entry name" value="tRNA_splic_suSen54"/>
</dbReference>
<organism evidence="5 6">
    <name type="scientific">Carex littledalei</name>
    <dbReference type="NCBI Taxonomy" id="544730"/>
    <lineage>
        <taxon>Eukaryota</taxon>
        <taxon>Viridiplantae</taxon>
        <taxon>Streptophyta</taxon>
        <taxon>Embryophyta</taxon>
        <taxon>Tracheophyta</taxon>
        <taxon>Spermatophyta</taxon>
        <taxon>Magnoliopsida</taxon>
        <taxon>Liliopsida</taxon>
        <taxon>Poales</taxon>
        <taxon>Cyperaceae</taxon>
        <taxon>Cyperoideae</taxon>
        <taxon>Cariceae</taxon>
        <taxon>Carex</taxon>
        <taxon>Carex subgen. Euthyceras</taxon>
    </lineage>
</organism>